<accession>A0ABQ2RDG9</accession>
<protein>
    <submittedName>
        <fullName evidence="1">Uncharacterized protein</fullName>
    </submittedName>
</protein>
<dbReference type="EMBL" id="BMQX01000015">
    <property type="protein sequence ID" value="GGQ21565.1"/>
    <property type="molecule type" value="Genomic_DNA"/>
</dbReference>
<evidence type="ECO:0000313" key="2">
    <source>
        <dbReference type="Proteomes" id="UP000619118"/>
    </source>
</evidence>
<evidence type="ECO:0000313" key="1">
    <source>
        <dbReference type="EMBL" id="GGQ21565.1"/>
    </source>
</evidence>
<gene>
    <name evidence="1" type="ORF">GCM10009411_22070</name>
</gene>
<keyword evidence="2" id="KW-1185">Reference proteome</keyword>
<dbReference type="Proteomes" id="UP000619118">
    <property type="component" value="Unassembled WGS sequence"/>
</dbReference>
<name>A0ABQ2RDG9_9GAMM</name>
<reference evidence="2" key="1">
    <citation type="journal article" date="2019" name="Int. J. Syst. Evol. Microbiol.">
        <title>The Global Catalogue of Microorganisms (GCM) 10K type strain sequencing project: providing services to taxonomists for standard genome sequencing and annotation.</title>
        <authorList>
            <consortium name="The Broad Institute Genomics Platform"/>
            <consortium name="The Broad Institute Genome Sequencing Center for Infectious Disease"/>
            <person name="Wu L."/>
            <person name="Ma J."/>
        </authorList>
    </citation>
    <scope>NUCLEOTIDE SEQUENCE [LARGE SCALE GENOMIC DNA]</scope>
    <source>
        <strain evidence="2">JCM 32306</strain>
    </source>
</reference>
<proteinExistence type="predicted"/>
<sequence length="186" mass="21518">MFFTFTLENNDDMEIQSIFDEIQSLSAFELFRLQSAIYKTLEDPERVKALRQKIHVGMKVDYFCTERNHAIPCSVLKVSRSRVDVEEHDTQKRWSLPFYSLNLDHIETELVLPRTKGISKATLFIGSTVGFINNRDNTEHIGQVTKLNPKRAVILVNNTPWTVPYSMLFPVISCGSQEHDQMLLPR</sequence>
<comment type="caution">
    <text evidence="1">The sequence shown here is derived from an EMBL/GenBank/DDBJ whole genome shotgun (WGS) entry which is preliminary data.</text>
</comment>
<organism evidence="1 2">
    <name type="scientific">Shewanella litoralis</name>
    <dbReference type="NCBI Taxonomy" id="2282700"/>
    <lineage>
        <taxon>Bacteria</taxon>
        <taxon>Pseudomonadati</taxon>
        <taxon>Pseudomonadota</taxon>
        <taxon>Gammaproteobacteria</taxon>
        <taxon>Alteromonadales</taxon>
        <taxon>Shewanellaceae</taxon>
        <taxon>Shewanella</taxon>
    </lineage>
</organism>